<organism evidence="2 3">
    <name type="scientific">Centaurea solstitialis</name>
    <name type="common">yellow star-thistle</name>
    <dbReference type="NCBI Taxonomy" id="347529"/>
    <lineage>
        <taxon>Eukaryota</taxon>
        <taxon>Viridiplantae</taxon>
        <taxon>Streptophyta</taxon>
        <taxon>Embryophyta</taxon>
        <taxon>Tracheophyta</taxon>
        <taxon>Spermatophyta</taxon>
        <taxon>Magnoliopsida</taxon>
        <taxon>eudicotyledons</taxon>
        <taxon>Gunneridae</taxon>
        <taxon>Pentapetalae</taxon>
        <taxon>asterids</taxon>
        <taxon>campanulids</taxon>
        <taxon>Asterales</taxon>
        <taxon>Asteraceae</taxon>
        <taxon>Carduoideae</taxon>
        <taxon>Cardueae</taxon>
        <taxon>Centaureinae</taxon>
        <taxon>Centaurea</taxon>
    </lineage>
</organism>
<dbReference type="EMBL" id="JARYMX010000002">
    <property type="protein sequence ID" value="KAJ9561474.1"/>
    <property type="molecule type" value="Genomic_DNA"/>
</dbReference>
<reference evidence="2" key="1">
    <citation type="submission" date="2023-03" db="EMBL/GenBank/DDBJ databases">
        <title>Chromosome-scale reference genome and RAD-based genetic map of yellow starthistle (Centaurea solstitialis) reveal putative structural variation and QTLs associated with invader traits.</title>
        <authorList>
            <person name="Reatini B."/>
            <person name="Cang F.A."/>
            <person name="Jiang Q."/>
            <person name="Mckibben M.T.W."/>
            <person name="Barker M.S."/>
            <person name="Rieseberg L.H."/>
            <person name="Dlugosch K.M."/>
        </authorList>
    </citation>
    <scope>NUCLEOTIDE SEQUENCE</scope>
    <source>
        <strain evidence="2">CAN-66</strain>
        <tissue evidence="2">Leaf</tissue>
    </source>
</reference>
<keyword evidence="3" id="KW-1185">Reference proteome</keyword>
<feature type="compositionally biased region" description="Basic and acidic residues" evidence="1">
    <location>
        <begin position="202"/>
        <end position="213"/>
    </location>
</feature>
<proteinExistence type="predicted"/>
<evidence type="ECO:0000313" key="3">
    <source>
        <dbReference type="Proteomes" id="UP001172457"/>
    </source>
</evidence>
<feature type="region of interest" description="Disordered" evidence="1">
    <location>
        <begin position="181"/>
        <end position="243"/>
    </location>
</feature>
<dbReference type="Proteomes" id="UP001172457">
    <property type="component" value="Chromosome 2"/>
</dbReference>
<comment type="caution">
    <text evidence="2">The sequence shown here is derived from an EMBL/GenBank/DDBJ whole genome shotgun (WGS) entry which is preliminary data.</text>
</comment>
<feature type="compositionally biased region" description="Basic and acidic residues" evidence="1">
    <location>
        <begin position="222"/>
        <end position="243"/>
    </location>
</feature>
<evidence type="ECO:0000313" key="2">
    <source>
        <dbReference type="EMBL" id="KAJ9561474.1"/>
    </source>
</evidence>
<sequence length="243" mass="27736">MEDSAGSVDEVIEIINVSDGFETDGVIKVDDSSNGLQDQLCLMANPGDHSSEDKSKINFLFRKRSITTFEILTTRLELPDTRLNSAQAKTTRELLEIDSENCKNFQVQVLLKMRIQILLTVYLFVLQLLQKDGVKSENALQLSNIVNSICCLCSAKRFAEFEVVSKAKSLELKNAKLSNQISEEKSSEEKSSEKQGFQYVRKSSEEKSLEHRKQIVGLHNQTSDERNHFRRKEQVLKSEKKRF</sequence>
<evidence type="ECO:0000256" key="1">
    <source>
        <dbReference type="SAM" id="MobiDB-lite"/>
    </source>
</evidence>
<dbReference type="AlphaFoldDB" id="A0AA38TK31"/>
<gene>
    <name evidence="2" type="ORF">OSB04_006634</name>
</gene>
<accession>A0AA38TK31</accession>
<feature type="compositionally biased region" description="Basic and acidic residues" evidence="1">
    <location>
        <begin position="182"/>
        <end position="193"/>
    </location>
</feature>
<name>A0AA38TK31_9ASTR</name>
<protein>
    <submittedName>
        <fullName evidence="2">Uncharacterized protein</fullName>
    </submittedName>
</protein>